<keyword evidence="2" id="KW-1185">Reference proteome</keyword>
<dbReference type="Proteomes" id="UP000827872">
    <property type="component" value="Linkage Group LG02"/>
</dbReference>
<organism evidence="1 2">
    <name type="scientific">Sphaerodactylus townsendi</name>
    <dbReference type="NCBI Taxonomy" id="933632"/>
    <lineage>
        <taxon>Eukaryota</taxon>
        <taxon>Metazoa</taxon>
        <taxon>Chordata</taxon>
        <taxon>Craniata</taxon>
        <taxon>Vertebrata</taxon>
        <taxon>Euteleostomi</taxon>
        <taxon>Lepidosauria</taxon>
        <taxon>Squamata</taxon>
        <taxon>Bifurcata</taxon>
        <taxon>Gekkota</taxon>
        <taxon>Sphaerodactylidae</taxon>
        <taxon>Sphaerodactylus</taxon>
    </lineage>
</organism>
<sequence>MQDPEDELKKQTNKNHPDILNNPEPSPEASRKEAFKGAKEITGNGSCMSSDDFVNSIQRKGIQVPHKWIAEKRGEKEHSSKPMQDHLDNAKISDASLTAKVVDDHDLKEKVILSYSSSGTFSSKMPESLPYIKEDQKYLNAEQEVLYSHPELSDCEHDILSHRPGEKCACQMVHNTREKIPRTPDLDVPELKVSEGYKQLNSILNMQSQTFNVGHKKDPRPRSVDPRPRSVDHVPLHTKHSLDMRHLTIDLNDENLTPDRLVFLPKTLNYIEQFTDSDNSQEKRQKVTESEEEIMLKNIEGSCDKTGTEGILGKKHNEDSQIHEKSTDNIVTLRQKDEMLGSDSEEDEVQKTKAINDSADNLKTTEQENQEEMYKHTQEKSVTIDLRDSRKDNTFSNQKTVPAVLETVKDYKLISDNKLALKEASTLSGFPEHYINLVQESKRIFQATRCESYELLLLQQEFENHFNDITDFPCEEVFSERKQVLTSVEYENKFMNQRKRCLNKKTDLAAELQSLMQDVRNKCEAQNADSGTTNTGKLSGSGAKVSSTKKPNSFQYSKTNRIPPVTIEEKICTSENSDQLNLKDVLQRNPMTQNSTFRYGK</sequence>
<name>A0ACB8G4H8_9SAUR</name>
<reference evidence="1" key="1">
    <citation type="submission" date="2021-08" db="EMBL/GenBank/DDBJ databases">
        <title>The first chromosome-level gecko genome reveals the dynamic sex chromosomes of Neotropical dwarf geckos (Sphaerodactylidae: Sphaerodactylus).</title>
        <authorList>
            <person name="Pinto B.J."/>
            <person name="Keating S.E."/>
            <person name="Gamble T."/>
        </authorList>
    </citation>
    <scope>NUCLEOTIDE SEQUENCE</scope>
    <source>
        <strain evidence="1">TG3544</strain>
    </source>
</reference>
<accession>A0ACB8G4H8</accession>
<evidence type="ECO:0000313" key="2">
    <source>
        <dbReference type="Proteomes" id="UP000827872"/>
    </source>
</evidence>
<protein>
    <submittedName>
        <fullName evidence="1">Uncharacterized protein</fullName>
    </submittedName>
</protein>
<gene>
    <name evidence="1" type="ORF">K3G42_030730</name>
</gene>
<dbReference type="EMBL" id="CM037615">
    <property type="protein sequence ID" value="KAH8014628.1"/>
    <property type="molecule type" value="Genomic_DNA"/>
</dbReference>
<comment type="caution">
    <text evidence="1">The sequence shown here is derived from an EMBL/GenBank/DDBJ whole genome shotgun (WGS) entry which is preliminary data.</text>
</comment>
<proteinExistence type="predicted"/>
<evidence type="ECO:0000313" key="1">
    <source>
        <dbReference type="EMBL" id="KAH8014628.1"/>
    </source>
</evidence>